<reference evidence="3" key="1">
    <citation type="journal article" date="2018" name="Nat. Microbiol.">
        <title>Leveraging single-cell genomics to expand the fungal tree of life.</title>
        <authorList>
            <person name="Ahrendt S.R."/>
            <person name="Quandt C.A."/>
            <person name="Ciobanu D."/>
            <person name="Clum A."/>
            <person name="Salamov A."/>
            <person name="Andreopoulos B."/>
            <person name="Cheng J.F."/>
            <person name="Woyke T."/>
            <person name="Pelin A."/>
            <person name="Henrissat B."/>
            <person name="Reynolds N.K."/>
            <person name="Benny G.L."/>
            <person name="Smith M.E."/>
            <person name="James T.Y."/>
            <person name="Grigoriev I.V."/>
        </authorList>
    </citation>
    <scope>NUCLEOTIDE SEQUENCE [LARGE SCALE GENOMIC DNA]</scope>
</reference>
<feature type="region of interest" description="Disordered" evidence="1">
    <location>
        <begin position="1"/>
        <end position="205"/>
    </location>
</feature>
<feature type="compositionally biased region" description="Basic residues" evidence="1">
    <location>
        <begin position="66"/>
        <end position="78"/>
    </location>
</feature>
<protein>
    <submittedName>
        <fullName evidence="2">Uncharacterized protein</fullName>
    </submittedName>
</protein>
<name>A0A4V1IQZ3_9FUNG</name>
<dbReference type="PANTHER" id="PTHR38758">
    <property type="entry name" value="PUTATIVE-RELATED"/>
    <property type="match status" value="1"/>
</dbReference>
<evidence type="ECO:0000256" key="1">
    <source>
        <dbReference type="SAM" id="MobiDB-lite"/>
    </source>
</evidence>
<feature type="compositionally biased region" description="Low complexity" evidence="1">
    <location>
        <begin position="323"/>
        <end position="333"/>
    </location>
</feature>
<evidence type="ECO:0000313" key="2">
    <source>
        <dbReference type="EMBL" id="RKO88257.1"/>
    </source>
</evidence>
<feature type="region of interest" description="Disordered" evidence="1">
    <location>
        <begin position="323"/>
        <end position="343"/>
    </location>
</feature>
<organism evidence="2 3">
    <name type="scientific">Blyttiomyces helicus</name>
    <dbReference type="NCBI Taxonomy" id="388810"/>
    <lineage>
        <taxon>Eukaryota</taxon>
        <taxon>Fungi</taxon>
        <taxon>Fungi incertae sedis</taxon>
        <taxon>Chytridiomycota</taxon>
        <taxon>Chytridiomycota incertae sedis</taxon>
        <taxon>Chytridiomycetes</taxon>
        <taxon>Chytridiomycetes incertae sedis</taxon>
        <taxon>Blyttiomyces</taxon>
    </lineage>
</organism>
<accession>A0A4V1IQZ3</accession>
<gene>
    <name evidence="2" type="ORF">BDK51DRAFT_34287</name>
</gene>
<keyword evidence="3" id="KW-1185">Reference proteome</keyword>
<feature type="compositionally biased region" description="Low complexity" evidence="1">
    <location>
        <begin position="193"/>
        <end position="205"/>
    </location>
</feature>
<dbReference type="AlphaFoldDB" id="A0A4V1IQZ3"/>
<sequence>MTSFAANSDTEELSGTETGHAIKDPRRPSDLSGSDENNELDLVNDQEWNDHSDELESVEESPNKKSQSKSPKKSHSRQKSVEESPKKSHSRQKQKSVEESAKRRKLEVVEMSDDDEEEEEEEEGNGSQEPAKKKRLVEASSDEAEEARPVPKRRVGRPRIHPPQQGPSKPRGRPRKTPATEPRLPSKKYRSKSAATSAPSVSPTLAGPIAPFVSPIPASSSGLLAANMWATPMTFPIHRPPAYETWVTAPPPASSRAVNSKLPDTDLAPIHAAYATSSHSAARSSGKAVAVAGSSAFPVAATSAAPSIASPFTVGQAPIPAPATATSSLSVPSGAPNRASVDRNIVEQQSVKRAKELVVERNLTHLLPWITQRAFPAGLSDDSISHRLTLSDTAFKNAARNKAEEEAARKKAEEESARKKAEEEAARKKAEQEAARKKAVEEAARKKAEEDEQS</sequence>
<feature type="compositionally biased region" description="Basic and acidic residues" evidence="1">
    <location>
        <begin position="401"/>
        <end position="454"/>
    </location>
</feature>
<feature type="compositionally biased region" description="Basic and acidic residues" evidence="1">
    <location>
        <begin position="20"/>
        <end position="29"/>
    </location>
</feature>
<feature type="compositionally biased region" description="Basic residues" evidence="1">
    <location>
        <begin position="150"/>
        <end position="160"/>
    </location>
</feature>
<evidence type="ECO:0000313" key="3">
    <source>
        <dbReference type="Proteomes" id="UP000269721"/>
    </source>
</evidence>
<feature type="compositionally biased region" description="Acidic residues" evidence="1">
    <location>
        <begin position="110"/>
        <end position="124"/>
    </location>
</feature>
<proteinExistence type="predicted"/>
<dbReference type="PANTHER" id="PTHR38758:SF1">
    <property type="entry name" value="PROTEIN, PUTATIVE-RELATED"/>
    <property type="match status" value="1"/>
</dbReference>
<feature type="region of interest" description="Disordered" evidence="1">
    <location>
        <begin position="398"/>
        <end position="454"/>
    </location>
</feature>
<dbReference type="Proteomes" id="UP000269721">
    <property type="component" value="Unassembled WGS sequence"/>
</dbReference>
<dbReference type="EMBL" id="KZ996836">
    <property type="protein sequence ID" value="RKO88257.1"/>
    <property type="molecule type" value="Genomic_DNA"/>
</dbReference>